<keyword evidence="2" id="KW-0560">Oxidoreductase</keyword>
<dbReference type="OrthoDB" id="286404at2"/>
<sequence length="263" mass="27679">METNTLTWQGKTVLVTGGTSGTGLKSAARFLAGGANVVINGRTPERATAALDELREISTNVQTTLADCYVYDEAARAVAETVDHFGAIDVLVSAGAQGTGDPKPFADMAPDEIQSGLLTRFLSRMYPVHAAIPHLRGRPGGAIVMLTTDAARHATRGESIIGAYAAGVIAATKTIARELARDHIRVNTVSMTLTAGTHSWDRIFEKESFQSGLFEKAISRFPFGQPPTSDDVADAVTFLASSHASQITGQTVSVNGGLSFGGW</sequence>
<name>A0A417XUA8_9ACTN</name>
<proteinExistence type="inferred from homology"/>
<dbReference type="GO" id="GO:0016491">
    <property type="term" value="F:oxidoreductase activity"/>
    <property type="evidence" value="ECO:0007669"/>
    <property type="project" value="UniProtKB-KW"/>
</dbReference>
<reference evidence="3 4" key="1">
    <citation type="submission" date="2018-09" db="EMBL/GenBank/DDBJ databases">
        <title>Genome sequencing of Nocardioides immobilis CCTCC AB 2017083 for comparison to Nocardioides silvaticus.</title>
        <authorList>
            <person name="Li C."/>
            <person name="Wang G."/>
        </authorList>
    </citation>
    <scope>NUCLEOTIDE SEQUENCE [LARGE SCALE GENOMIC DNA]</scope>
    <source>
        <strain evidence="3 4">CCTCC AB 2017083</strain>
    </source>
</reference>
<comment type="caution">
    <text evidence="3">The sequence shown here is derived from an EMBL/GenBank/DDBJ whole genome shotgun (WGS) entry which is preliminary data.</text>
</comment>
<dbReference type="PRINTS" id="PR00081">
    <property type="entry name" value="GDHRDH"/>
</dbReference>
<dbReference type="InterPro" id="IPR036291">
    <property type="entry name" value="NAD(P)-bd_dom_sf"/>
</dbReference>
<dbReference type="InterPro" id="IPR002347">
    <property type="entry name" value="SDR_fam"/>
</dbReference>
<gene>
    <name evidence="3" type="ORF">D0Z08_28050</name>
</gene>
<dbReference type="Gene3D" id="3.40.50.720">
    <property type="entry name" value="NAD(P)-binding Rossmann-like Domain"/>
    <property type="match status" value="1"/>
</dbReference>
<dbReference type="InterPro" id="IPR051122">
    <property type="entry name" value="SDR_DHRS6-like"/>
</dbReference>
<evidence type="ECO:0000313" key="3">
    <source>
        <dbReference type="EMBL" id="RHW23797.1"/>
    </source>
</evidence>
<dbReference type="PANTHER" id="PTHR43477:SF1">
    <property type="entry name" value="DIHYDROANTICAPSIN 7-DEHYDROGENASE"/>
    <property type="match status" value="1"/>
</dbReference>
<dbReference type="Proteomes" id="UP000283644">
    <property type="component" value="Unassembled WGS sequence"/>
</dbReference>
<dbReference type="PANTHER" id="PTHR43477">
    <property type="entry name" value="DIHYDROANTICAPSIN 7-DEHYDROGENASE"/>
    <property type="match status" value="1"/>
</dbReference>
<accession>A0A417XUA8</accession>
<dbReference type="Pfam" id="PF13561">
    <property type="entry name" value="adh_short_C2"/>
    <property type="match status" value="1"/>
</dbReference>
<dbReference type="SUPFAM" id="SSF51735">
    <property type="entry name" value="NAD(P)-binding Rossmann-fold domains"/>
    <property type="match status" value="1"/>
</dbReference>
<evidence type="ECO:0000256" key="1">
    <source>
        <dbReference type="ARBA" id="ARBA00006484"/>
    </source>
</evidence>
<organism evidence="3 4">
    <name type="scientific">Nocardioides immobilis</name>
    <dbReference type="NCBI Taxonomy" id="2049295"/>
    <lineage>
        <taxon>Bacteria</taxon>
        <taxon>Bacillati</taxon>
        <taxon>Actinomycetota</taxon>
        <taxon>Actinomycetes</taxon>
        <taxon>Propionibacteriales</taxon>
        <taxon>Nocardioidaceae</taxon>
        <taxon>Nocardioides</taxon>
    </lineage>
</organism>
<evidence type="ECO:0000256" key="2">
    <source>
        <dbReference type="ARBA" id="ARBA00023002"/>
    </source>
</evidence>
<comment type="similarity">
    <text evidence="1">Belongs to the short-chain dehydrogenases/reductases (SDR) family.</text>
</comment>
<dbReference type="EMBL" id="QXGH01000040">
    <property type="protein sequence ID" value="RHW23797.1"/>
    <property type="molecule type" value="Genomic_DNA"/>
</dbReference>
<protein>
    <submittedName>
        <fullName evidence="3">SDR family oxidoreductase</fullName>
    </submittedName>
</protein>
<evidence type="ECO:0000313" key="4">
    <source>
        <dbReference type="Proteomes" id="UP000283644"/>
    </source>
</evidence>
<keyword evidence="4" id="KW-1185">Reference proteome</keyword>
<dbReference type="AlphaFoldDB" id="A0A417XUA8"/>